<dbReference type="EMBL" id="JAZDUF010000008">
    <property type="protein sequence ID" value="MEE3853021.1"/>
    <property type="molecule type" value="Genomic_DNA"/>
</dbReference>
<dbReference type="Pfam" id="PF00171">
    <property type="entry name" value="Aldedh"/>
    <property type="match status" value="1"/>
</dbReference>
<dbReference type="RefSeq" id="WP_330435775.1">
    <property type="nucleotide sequence ID" value="NZ_JAZDUF010000008.1"/>
</dbReference>
<organism evidence="3 4">
    <name type="scientific">Gordonia sesuvii</name>
    <dbReference type="NCBI Taxonomy" id="3116777"/>
    <lineage>
        <taxon>Bacteria</taxon>
        <taxon>Bacillati</taxon>
        <taxon>Actinomycetota</taxon>
        <taxon>Actinomycetes</taxon>
        <taxon>Mycobacteriales</taxon>
        <taxon>Gordoniaceae</taxon>
        <taxon>Gordonia</taxon>
    </lineage>
</organism>
<sequence>MTTTIDGVRTYRIANPATGELIREIPGTTEAEAFALLERAHAAFAVWRDVPLDERIAVLHRIADLLDADAESLGRQVSTEMGKVYEQSVTEAHTCAAIFRMYADNGEQWLGEEDVDAGRFTRLWVRREAVGVTLGVEPWNVPLYQAVRVAAPNLLLGNAVLLKPSNITAGSTLMLDDLFARAGLPEGVYATALLSSSQVSSLIADPRVRAVTLTGSDRVGQLIGEQAGRRVKPVVLELGGSDPFVVLDDADVERAAETLVARRLQISGQVCASPKRIIVTDKVADRLTDLVAEGFRRQVVGDPFDPSTTVGPLSSESAADDLQALYDDAVSKGAVVVVPGGRVAGPGAFFAPAVLTGITRDMRLYYEEAFGPIALIHRVPDADAAIEMANDTPYGLSGTVFSEDLDEAHRVARHLDSGGVGINDWIGGPIQAPFGGTKVSGVGRELGRAGVDSFANIKTYGITE</sequence>
<reference evidence="3 4" key="1">
    <citation type="submission" date="2024-01" db="EMBL/GenBank/DDBJ databases">
        <title>Draft genome sequence of Gordonia sp. LSe1-13.</title>
        <authorList>
            <person name="Suphannarot A."/>
            <person name="Mingma R."/>
        </authorList>
    </citation>
    <scope>NUCLEOTIDE SEQUENCE [LARGE SCALE GENOMIC DNA]</scope>
    <source>
        <strain evidence="3 4">LSe1-13</strain>
    </source>
</reference>
<proteinExistence type="predicted"/>
<evidence type="ECO:0000313" key="3">
    <source>
        <dbReference type="EMBL" id="MEE3853021.1"/>
    </source>
</evidence>
<evidence type="ECO:0000313" key="4">
    <source>
        <dbReference type="Proteomes" id="UP001347146"/>
    </source>
</evidence>
<accession>A0ABU7MK85</accession>
<dbReference type="Proteomes" id="UP001347146">
    <property type="component" value="Unassembled WGS sequence"/>
</dbReference>
<dbReference type="InterPro" id="IPR016163">
    <property type="entry name" value="Ald_DH_C"/>
</dbReference>
<dbReference type="InterPro" id="IPR016162">
    <property type="entry name" value="Ald_DH_N"/>
</dbReference>
<protein>
    <submittedName>
        <fullName evidence="3">Aldehyde dehydrogenase family protein</fullName>
    </submittedName>
</protein>
<comment type="caution">
    <text evidence="3">The sequence shown here is derived from an EMBL/GenBank/DDBJ whole genome shotgun (WGS) entry which is preliminary data.</text>
</comment>
<name>A0ABU7MK85_9ACTN</name>
<dbReference type="InterPro" id="IPR016161">
    <property type="entry name" value="Ald_DH/histidinol_DH"/>
</dbReference>
<gene>
    <name evidence="3" type="ORF">VZC37_21980</name>
</gene>
<dbReference type="Gene3D" id="3.40.605.10">
    <property type="entry name" value="Aldehyde Dehydrogenase, Chain A, domain 1"/>
    <property type="match status" value="1"/>
</dbReference>
<evidence type="ECO:0000256" key="1">
    <source>
        <dbReference type="ARBA" id="ARBA00023002"/>
    </source>
</evidence>
<evidence type="ECO:0000259" key="2">
    <source>
        <dbReference type="Pfam" id="PF00171"/>
    </source>
</evidence>
<feature type="domain" description="Aldehyde dehydrogenase" evidence="2">
    <location>
        <begin position="9"/>
        <end position="459"/>
    </location>
</feature>
<dbReference type="SUPFAM" id="SSF53720">
    <property type="entry name" value="ALDH-like"/>
    <property type="match status" value="1"/>
</dbReference>
<dbReference type="InterPro" id="IPR047110">
    <property type="entry name" value="GABD/Sad-like"/>
</dbReference>
<dbReference type="Gene3D" id="3.40.309.10">
    <property type="entry name" value="Aldehyde Dehydrogenase, Chain A, domain 2"/>
    <property type="match status" value="1"/>
</dbReference>
<dbReference type="InterPro" id="IPR015590">
    <property type="entry name" value="Aldehyde_DH_dom"/>
</dbReference>
<keyword evidence="1" id="KW-0560">Oxidoreductase</keyword>
<dbReference type="PANTHER" id="PTHR43217:SF2">
    <property type="entry name" value="SUCCINATE-SEMIALDEHYDE DEHYDROGENASE [NADP(+)]"/>
    <property type="match status" value="1"/>
</dbReference>
<dbReference type="PANTHER" id="PTHR43217">
    <property type="entry name" value="SUCCINATE SEMIALDEHYDE DEHYDROGENASE [NAD(P)+] SAD"/>
    <property type="match status" value="1"/>
</dbReference>
<keyword evidence="4" id="KW-1185">Reference proteome</keyword>